<name>A0A455LM12_9CAUD</name>
<sequence length="202" mass="22152">MSLKLCTGEYMISDTAGLGPARTWLPRVVAEQFLESTKDGEIKLSPDPVTMIDGDLTWFNNSKDRQRVHVLVHRAPRSIIAQSPGTVVIHDAWSHQIGASPEADFPSVIADTFGGRLQIDRASVAADDIQFGRLFLDGDDSQVWVDLGVVPPRQSFHFRYLAAVQTPGIWIVPGSNSDVTPRNEAYARWTRLSALASPVGSL</sequence>
<evidence type="ECO:0000259" key="1">
    <source>
        <dbReference type="Pfam" id="PF23787"/>
    </source>
</evidence>
<organism evidence="2 3">
    <name type="scientific">Mycobacterium phage CRB2</name>
    <dbReference type="NCBI Taxonomy" id="2483623"/>
    <lineage>
        <taxon>Viruses</taxon>
        <taxon>Duplodnaviria</taxon>
        <taxon>Heunggongvirae</taxon>
        <taxon>Uroviricota</taxon>
        <taxon>Caudoviricetes</taxon>
        <taxon>Bclasvirinae</taxon>
        <taxon>Quesadillavirus</taxon>
        <taxon>Quesadillavirus CRB2</taxon>
    </lineage>
</organism>
<dbReference type="Proteomes" id="UP000292006">
    <property type="component" value="Segment"/>
</dbReference>
<proteinExistence type="predicted"/>
<evidence type="ECO:0000313" key="2">
    <source>
        <dbReference type="EMBL" id="AYP70025.1"/>
    </source>
</evidence>
<reference evidence="2 3" key="1">
    <citation type="journal article" date="2019" name="PLoS ONE">
        <title>Mycobacteriophage CRB2 defines a new subcluster in mycobacteriophage classification.</title>
        <authorList>
            <person name="Suarez C.A."/>
            <person name="Franceschelli J.J."/>
            <person name="Morbidoni H.R."/>
        </authorList>
    </citation>
    <scope>NUCLEOTIDE SEQUENCE [LARGE SCALE GENOMIC DNA]</scope>
</reference>
<protein>
    <recommendedName>
        <fullName evidence="1">DUF7172 domain-containing protein</fullName>
    </recommendedName>
</protein>
<dbReference type="InterPro" id="IPR055596">
    <property type="entry name" value="DUF7172"/>
</dbReference>
<dbReference type="Pfam" id="PF23787">
    <property type="entry name" value="DUF7172"/>
    <property type="match status" value="1"/>
</dbReference>
<feature type="domain" description="DUF7172" evidence="1">
    <location>
        <begin position="1"/>
        <end position="201"/>
    </location>
</feature>
<accession>A0A455LM12</accession>
<keyword evidence="3" id="KW-1185">Reference proteome</keyword>
<gene>
    <name evidence="2" type="ORF">CRB2_39</name>
</gene>
<evidence type="ECO:0000313" key="3">
    <source>
        <dbReference type="Proteomes" id="UP000292006"/>
    </source>
</evidence>
<dbReference type="EMBL" id="MK059749">
    <property type="protein sequence ID" value="AYP70025.1"/>
    <property type="molecule type" value="Genomic_DNA"/>
</dbReference>